<evidence type="ECO:0000313" key="2">
    <source>
        <dbReference type="EMBL" id="PWB88104.1"/>
    </source>
</evidence>
<protein>
    <submittedName>
        <fullName evidence="2">MarR family protein</fullName>
    </submittedName>
</protein>
<reference evidence="2 3" key="1">
    <citation type="submission" date="2017-03" db="EMBL/GenBank/DDBJ databases">
        <title>Genome sequence of Methanobrevibacter thaueri.</title>
        <authorList>
            <person name="Poehlein A."/>
            <person name="Seedorf H."/>
            <person name="Daniel R."/>
        </authorList>
    </citation>
    <scope>NUCLEOTIDE SEQUENCE [LARGE SCALE GENOMIC DNA]</scope>
    <source>
        <strain evidence="2 3">DSM 11995</strain>
    </source>
</reference>
<dbReference type="GO" id="GO:0006355">
    <property type="term" value="P:regulation of DNA-templated transcription"/>
    <property type="evidence" value="ECO:0007669"/>
    <property type="project" value="InterPro"/>
</dbReference>
<name>A0A315XQ99_9EURY</name>
<dbReference type="CDD" id="cd00092">
    <property type="entry name" value="HTH_CRP"/>
    <property type="match status" value="1"/>
</dbReference>
<dbReference type="Proteomes" id="UP000251717">
    <property type="component" value="Unassembled WGS sequence"/>
</dbReference>
<dbReference type="SUPFAM" id="SSF46785">
    <property type="entry name" value="Winged helix' DNA-binding domain"/>
    <property type="match status" value="1"/>
</dbReference>
<keyword evidence="3" id="KW-1185">Reference proteome</keyword>
<dbReference type="AlphaFoldDB" id="A0A315XQ99"/>
<dbReference type="InterPro" id="IPR012318">
    <property type="entry name" value="HTH_CRP"/>
</dbReference>
<feature type="domain" description="HTH crp-type" evidence="1">
    <location>
        <begin position="19"/>
        <end position="69"/>
    </location>
</feature>
<dbReference type="Gene3D" id="1.10.10.10">
    <property type="entry name" value="Winged helix-like DNA-binding domain superfamily/Winged helix DNA-binding domain"/>
    <property type="match status" value="1"/>
</dbReference>
<dbReference type="GO" id="GO:0003677">
    <property type="term" value="F:DNA binding"/>
    <property type="evidence" value="ECO:0007669"/>
    <property type="project" value="InterPro"/>
</dbReference>
<dbReference type="SMART" id="SM00419">
    <property type="entry name" value="HTH_CRP"/>
    <property type="match status" value="1"/>
</dbReference>
<dbReference type="InterPro" id="IPR036390">
    <property type="entry name" value="WH_DNA-bd_sf"/>
</dbReference>
<dbReference type="InterPro" id="IPR036388">
    <property type="entry name" value="WH-like_DNA-bd_sf"/>
</dbReference>
<sequence length="268" mass="29479">MMKAFKKRGALTHFQILSEISKQDPHLKQKDLAKKLGITIQAVSENIKTLTELGYITSKDGRSPYKITQSGIDKVKKDAISLRKYSDSVLETMNHYKTIWPAIAKEELKKDDIVGLYMDDGVLYAHKKEENATGIVLDDAEENMDVSLTNLTGIIDMKVGEVTVINVPTIKDGGSKKCDLDLIKNVYEKGTNNNEIFNKVAVAGTVSRAVTNKLGISIDIEYAAPQASANAARKGLNVLAIVVGDMSKAFTRELESEKIKYNIIDGAL</sequence>
<organism evidence="2 3">
    <name type="scientific">Methanobrevibacter thaueri</name>
    <dbReference type="NCBI Taxonomy" id="190975"/>
    <lineage>
        <taxon>Archaea</taxon>
        <taxon>Methanobacteriati</taxon>
        <taxon>Methanobacteriota</taxon>
        <taxon>Methanomada group</taxon>
        <taxon>Methanobacteria</taxon>
        <taxon>Methanobacteriales</taxon>
        <taxon>Methanobacteriaceae</taxon>
        <taxon>Methanobrevibacter</taxon>
    </lineage>
</organism>
<dbReference type="PANTHER" id="PTHR43704:SF2">
    <property type="entry name" value="HTH CRP-TYPE DOMAIN-CONTAINING PROTEIN"/>
    <property type="match status" value="1"/>
</dbReference>
<gene>
    <name evidence="2" type="ORF">MBBTH_02480</name>
</gene>
<comment type="caution">
    <text evidence="2">The sequence shown here is derived from an EMBL/GenBank/DDBJ whole genome shotgun (WGS) entry which is preliminary data.</text>
</comment>
<dbReference type="PANTHER" id="PTHR43704">
    <property type="entry name" value="BSR5907 PROTEIN"/>
    <property type="match status" value="1"/>
</dbReference>
<dbReference type="EMBL" id="MZGS01000014">
    <property type="protein sequence ID" value="PWB88104.1"/>
    <property type="molecule type" value="Genomic_DNA"/>
</dbReference>
<dbReference type="PIRSF" id="PIRSF004955">
    <property type="entry name" value="HTH_arch"/>
    <property type="match status" value="1"/>
</dbReference>
<dbReference type="Pfam" id="PF13412">
    <property type="entry name" value="HTH_24"/>
    <property type="match status" value="1"/>
</dbReference>
<dbReference type="InterPro" id="IPR057161">
    <property type="entry name" value="DUF7839"/>
</dbReference>
<evidence type="ECO:0000313" key="3">
    <source>
        <dbReference type="Proteomes" id="UP000251717"/>
    </source>
</evidence>
<dbReference type="InterPro" id="IPR012015">
    <property type="entry name" value="UCP_HTH_arc"/>
</dbReference>
<proteinExistence type="predicted"/>
<accession>A0A315XQ99</accession>
<dbReference type="Pfam" id="PF25211">
    <property type="entry name" value="DUF7839"/>
    <property type="match status" value="1"/>
</dbReference>
<evidence type="ECO:0000259" key="1">
    <source>
        <dbReference type="SMART" id="SM00419"/>
    </source>
</evidence>